<accession>X1AI14</accession>
<sequence>GFAGQIQRISADTRSGEQGQDTDKLADQIARMHSNRGF</sequence>
<dbReference type="EMBL" id="BART01015217">
    <property type="protein sequence ID" value="GAG81669.1"/>
    <property type="molecule type" value="Genomic_DNA"/>
</dbReference>
<feature type="non-terminal residue" evidence="2">
    <location>
        <position position="1"/>
    </location>
</feature>
<protein>
    <submittedName>
        <fullName evidence="2">Uncharacterized protein</fullName>
    </submittedName>
</protein>
<dbReference type="AlphaFoldDB" id="X1AI14"/>
<evidence type="ECO:0000256" key="1">
    <source>
        <dbReference type="SAM" id="MobiDB-lite"/>
    </source>
</evidence>
<comment type="caution">
    <text evidence="2">The sequence shown here is derived from an EMBL/GenBank/DDBJ whole genome shotgun (WGS) entry which is preliminary data.</text>
</comment>
<feature type="compositionally biased region" description="Polar residues" evidence="1">
    <location>
        <begin position="7"/>
        <end position="19"/>
    </location>
</feature>
<gene>
    <name evidence="2" type="ORF">S01H4_29620</name>
</gene>
<proteinExistence type="predicted"/>
<name>X1AI14_9ZZZZ</name>
<feature type="region of interest" description="Disordered" evidence="1">
    <location>
        <begin position="1"/>
        <end position="24"/>
    </location>
</feature>
<evidence type="ECO:0000313" key="2">
    <source>
        <dbReference type="EMBL" id="GAG81669.1"/>
    </source>
</evidence>
<organism evidence="2">
    <name type="scientific">marine sediment metagenome</name>
    <dbReference type="NCBI Taxonomy" id="412755"/>
    <lineage>
        <taxon>unclassified sequences</taxon>
        <taxon>metagenomes</taxon>
        <taxon>ecological metagenomes</taxon>
    </lineage>
</organism>
<reference evidence="2" key="1">
    <citation type="journal article" date="2014" name="Front. Microbiol.">
        <title>High frequency of phylogenetically diverse reductive dehalogenase-homologous genes in deep subseafloor sedimentary metagenomes.</title>
        <authorList>
            <person name="Kawai M."/>
            <person name="Futagami T."/>
            <person name="Toyoda A."/>
            <person name="Takaki Y."/>
            <person name="Nishi S."/>
            <person name="Hori S."/>
            <person name="Arai W."/>
            <person name="Tsubouchi T."/>
            <person name="Morono Y."/>
            <person name="Uchiyama I."/>
            <person name="Ito T."/>
            <person name="Fujiyama A."/>
            <person name="Inagaki F."/>
            <person name="Takami H."/>
        </authorList>
    </citation>
    <scope>NUCLEOTIDE SEQUENCE</scope>
    <source>
        <strain evidence="2">Expedition CK06-06</strain>
    </source>
</reference>